<proteinExistence type="predicted"/>
<dbReference type="AlphaFoldDB" id="Q7USU8"/>
<dbReference type="SUPFAM" id="SSF51905">
    <property type="entry name" value="FAD/NAD(P)-binding domain"/>
    <property type="match status" value="1"/>
</dbReference>
<reference evidence="2 3" key="1">
    <citation type="journal article" date="2003" name="Proc. Natl. Acad. Sci. U.S.A.">
        <title>Complete genome sequence of the marine planctomycete Pirellula sp. strain 1.</title>
        <authorList>
            <person name="Gloeckner F.O."/>
            <person name="Kube M."/>
            <person name="Bauer M."/>
            <person name="Teeling H."/>
            <person name="Lombardot T."/>
            <person name="Ludwig W."/>
            <person name="Gade D."/>
            <person name="Beck A."/>
            <person name="Borzym K."/>
            <person name="Heitmann K."/>
            <person name="Rabus R."/>
            <person name="Schlesner H."/>
            <person name="Amann R."/>
            <person name="Reinhardt R."/>
        </authorList>
    </citation>
    <scope>NUCLEOTIDE SEQUENCE [LARGE SCALE GENOMIC DNA]</scope>
    <source>
        <strain evidence="3">DSM 10527 / NCIMB 13988 / SH1</strain>
    </source>
</reference>
<feature type="domain" description="FAD-binding" evidence="1">
    <location>
        <begin position="5"/>
        <end position="291"/>
    </location>
</feature>
<dbReference type="OrthoDB" id="9806565at2"/>
<name>Q7USU8_RHOBA</name>
<keyword evidence="3" id="KW-1185">Reference proteome</keyword>
<dbReference type="Gene3D" id="3.50.50.60">
    <property type="entry name" value="FAD/NAD(P)-binding domain"/>
    <property type="match status" value="1"/>
</dbReference>
<dbReference type="Pfam" id="PF01494">
    <property type="entry name" value="FAD_binding_3"/>
    <property type="match status" value="1"/>
</dbReference>
<dbReference type="PANTHER" id="PTHR43747:SF1">
    <property type="entry name" value="SLR1998 PROTEIN"/>
    <property type="match status" value="1"/>
</dbReference>
<organism evidence="2 3">
    <name type="scientific">Rhodopirellula baltica (strain DSM 10527 / NCIMB 13988 / SH1)</name>
    <dbReference type="NCBI Taxonomy" id="243090"/>
    <lineage>
        <taxon>Bacteria</taxon>
        <taxon>Pseudomonadati</taxon>
        <taxon>Planctomycetota</taxon>
        <taxon>Planctomycetia</taxon>
        <taxon>Pirellulales</taxon>
        <taxon>Pirellulaceae</taxon>
        <taxon>Rhodopirellula</taxon>
    </lineage>
</organism>
<sequence>MSQYSDVMVIGGGPAGCSTALRLRQQGATVTLIEKSDYSQQRPGESLAPEAIGFLNQLGVRDRFDAEAFQQTSGLLVSWGSVGISFSSFLTRPFGSGWNLDRARFDRMLSHACRQSSVKVVFSRQSIQFVYSHDRWELQVGRDSYRSPVIVDATGRASAMATRFGVQRIHDDHLIALVSYRDEQSCDPRLVIESTPDGWWYSAGLPGDVSVTAFLTDVDLIPKRPEERTTYFTELLEQTRFAHRGIAPSSPAFSPRLVRANTSRLSRPSSSHWFAVGDAAIATSPLSGNGIVRALETGLLAADAIVSTDTNASQRYNEVLASMREESEAQARATYSQEKRWATTFWQRRHSTLPSIKSPLVQRAVGTVIPNPQS</sequence>
<dbReference type="GO" id="GO:0071949">
    <property type="term" value="F:FAD binding"/>
    <property type="evidence" value="ECO:0007669"/>
    <property type="project" value="InterPro"/>
</dbReference>
<gene>
    <name evidence="2" type="ordered locus">RB4288</name>
</gene>
<protein>
    <submittedName>
        <fullName evidence="2">Probable alkylhalidase homolog</fullName>
        <ecNumber evidence="2">3.8.1.1</ecNumber>
    </submittedName>
</protein>
<evidence type="ECO:0000259" key="1">
    <source>
        <dbReference type="Pfam" id="PF01494"/>
    </source>
</evidence>
<dbReference type="EMBL" id="BX294140">
    <property type="protein sequence ID" value="CAD73694.1"/>
    <property type="molecule type" value="Genomic_DNA"/>
</dbReference>
<dbReference type="STRING" id="243090.RB4288"/>
<dbReference type="FunCoup" id="Q7USU8">
    <property type="interactions" value="381"/>
</dbReference>
<dbReference type="RefSeq" id="WP_011119821.1">
    <property type="nucleotide sequence ID" value="NC_005027.1"/>
</dbReference>
<keyword evidence="2" id="KW-0378">Hydrolase</keyword>
<dbReference type="GO" id="GO:0016787">
    <property type="term" value="F:hydrolase activity"/>
    <property type="evidence" value="ECO:0007669"/>
    <property type="project" value="UniProtKB-KW"/>
</dbReference>
<dbReference type="PRINTS" id="PR00420">
    <property type="entry name" value="RNGMNOXGNASE"/>
</dbReference>
<dbReference type="HOGENOM" id="CLU_024648_6_2_0"/>
<dbReference type="PANTHER" id="PTHR43747">
    <property type="entry name" value="FAD-BINDING PROTEIN"/>
    <property type="match status" value="1"/>
</dbReference>
<dbReference type="InterPro" id="IPR036188">
    <property type="entry name" value="FAD/NAD-bd_sf"/>
</dbReference>
<accession>Q7USU8</accession>
<dbReference type="InterPro" id="IPR002938">
    <property type="entry name" value="FAD-bd"/>
</dbReference>
<dbReference type="Proteomes" id="UP000001025">
    <property type="component" value="Chromosome"/>
</dbReference>
<dbReference type="EnsemblBacteria" id="CAD73694">
    <property type="protein sequence ID" value="CAD73694"/>
    <property type="gene ID" value="RB4288"/>
</dbReference>
<evidence type="ECO:0000313" key="3">
    <source>
        <dbReference type="Proteomes" id="UP000001025"/>
    </source>
</evidence>
<evidence type="ECO:0000313" key="2">
    <source>
        <dbReference type="EMBL" id="CAD73694.1"/>
    </source>
</evidence>
<dbReference type="PATRIC" id="fig|243090.15.peg.1992"/>
<dbReference type="Gene3D" id="3.30.9.100">
    <property type="match status" value="1"/>
</dbReference>
<dbReference type="eggNOG" id="COG0644">
    <property type="taxonomic scope" value="Bacteria"/>
</dbReference>
<dbReference type="EC" id="3.8.1.1" evidence="2"/>
<dbReference type="KEGG" id="rba:RB4288"/>
<dbReference type="InParanoid" id="Q7USU8"/>
<dbReference type="InterPro" id="IPR050816">
    <property type="entry name" value="Flavin-dep_Halogenase_NPB"/>
</dbReference>